<gene>
    <name evidence="7" type="ORF">S01H1_71699</name>
</gene>
<feature type="non-terminal residue" evidence="7">
    <location>
        <position position="1"/>
    </location>
</feature>
<evidence type="ECO:0000256" key="5">
    <source>
        <dbReference type="ARBA" id="ARBA00023136"/>
    </source>
</evidence>
<dbReference type="Gene3D" id="1.20.1600.10">
    <property type="entry name" value="Outer membrane efflux proteins (OEP)"/>
    <property type="match status" value="1"/>
</dbReference>
<dbReference type="EMBL" id="BARS01047764">
    <property type="protein sequence ID" value="GAG29541.1"/>
    <property type="molecule type" value="Genomic_DNA"/>
</dbReference>
<keyword evidence="2" id="KW-0813">Transport</keyword>
<evidence type="ECO:0000256" key="1">
    <source>
        <dbReference type="ARBA" id="ARBA00004442"/>
    </source>
</evidence>
<proteinExistence type="predicted"/>
<evidence type="ECO:0000256" key="6">
    <source>
        <dbReference type="ARBA" id="ARBA00023237"/>
    </source>
</evidence>
<comment type="subcellular location">
    <subcellularLocation>
        <location evidence="1">Cell outer membrane</location>
    </subcellularLocation>
</comment>
<dbReference type="GO" id="GO:0009279">
    <property type="term" value="C:cell outer membrane"/>
    <property type="evidence" value="ECO:0007669"/>
    <property type="project" value="UniProtKB-SubCell"/>
</dbReference>
<dbReference type="PANTHER" id="PTHR30026">
    <property type="entry name" value="OUTER MEMBRANE PROTEIN TOLC"/>
    <property type="match status" value="1"/>
</dbReference>
<dbReference type="SUPFAM" id="SSF56954">
    <property type="entry name" value="Outer membrane efflux proteins (OEP)"/>
    <property type="match status" value="1"/>
</dbReference>
<sequence length="244" mass="27087">RKDVFEDRTRAYNRWHSRHDQKSEAVIKGELSLQDAVKLAMLNNRSLKTAAEGKEIAEGRIVESYSSALPTVSATGSYTRLDEVSSFDVGGQSVSLGFEDNYSVNLQVQQPLYRGGAIGAALRAARIYSYFADEQVREAVQEAIYQTAAAYFETLFAQHLYSASEEVLKAAVACLADVREKHTQGLVSRLDVLKAEADIANGRAEIIKQKNWVSLSKAKLLRKMGVSQESRVVLSDELPYESMK</sequence>
<evidence type="ECO:0000256" key="3">
    <source>
        <dbReference type="ARBA" id="ARBA00022452"/>
    </source>
</evidence>
<dbReference type="PANTHER" id="PTHR30026:SF20">
    <property type="entry name" value="OUTER MEMBRANE PROTEIN TOLC"/>
    <property type="match status" value="1"/>
</dbReference>
<evidence type="ECO:0000256" key="4">
    <source>
        <dbReference type="ARBA" id="ARBA00022692"/>
    </source>
</evidence>
<evidence type="ECO:0000313" key="7">
    <source>
        <dbReference type="EMBL" id="GAG29541.1"/>
    </source>
</evidence>
<keyword evidence="4" id="KW-0812">Transmembrane</keyword>
<keyword evidence="6" id="KW-0998">Cell outer membrane</keyword>
<dbReference type="InterPro" id="IPR051906">
    <property type="entry name" value="TolC-like"/>
</dbReference>
<organism evidence="7">
    <name type="scientific">marine sediment metagenome</name>
    <dbReference type="NCBI Taxonomy" id="412755"/>
    <lineage>
        <taxon>unclassified sequences</taxon>
        <taxon>metagenomes</taxon>
        <taxon>ecological metagenomes</taxon>
    </lineage>
</organism>
<accession>X0XXR9</accession>
<protein>
    <recommendedName>
        <fullName evidence="8">Outer membrane efflux protein</fullName>
    </recommendedName>
</protein>
<feature type="non-terminal residue" evidence="7">
    <location>
        <position position="244"/>
    </location>
</feature>
<keyword evidence="3" id="KW-1134">Transmembrane beta strand</keyword>
<comment type="caution">
    <text evidence="7">The sequence shown here is derived from an EMBL/GenBank/DDBJ whole genome shotgun (WGS) entry which is preliminary data.</text>
</comment>
<dbReference type="GO" id="GO:0015562">
    <property type="term" value="F:efflux transmembrane transporter activity"/>
    <property type="evidence" value="ECO:0007669"/>
    <property type="project" value="InterPro"/>
</dbReference>
<keyword evidence="5" id="KW-0472">Membrane</keyword>
<evidence type="ECO:0000256" key="2">
    <source>
        <dbReference type="ARBA" id="ARBA00022448"/>
    </source>
</evidence>
<reference evidence="7" key="1">
    <citation type="journal article" date="2014" name="Front. Microbiol.">
        <title>High frequency of phylogenetically diverse reductive dehalogenase-homologous genes in deep subseafloor sedimentary metagenomes.</title>
        <authorList>
            <person name="Kawai M."/>
            <person name="Futagami T."/>
            <person name="Toyoda A."/>
            <person name="Takaki Y."/>
            <person name="Nishi S."/>
            <person name="Hori S."/>
            <person name="Arai W."/>
            <person name="Tsubouchi T."/>
            <person name="Morono Y."/>
            <person name="Uchiyama I."/>
            <person name="Ito T."/>
            <person name="Fujiyama A."/>
            <person name="Inagaki F."/>
            <person name="Takami H."/>
        </authorList>
    </citation>
    <scope>NUCLEOTIDE SEQUENCE</scope>
    <source>
        <strain evidence="7">Expedition CK06-06</strain>
    </source>
</reference>
<dbReference type="Pfam" id="PF02321">
    <property type="entry name" value="OEP"/>
    <property type="match status" value="1"/>
</dbReference>
<dbReference type="GO" id="GO:0015288">
    <property type="term" value="F:porin activity"/>
    <property type="evidence" value="ECO:0007669"/>
    <property type="project" value="TreeGrafter"/>
</dbReference>
<dbReference type="GO" id="GO:1990281">
    <property type="term" value="C:efflux pump complex"/>
    <property type="evidence" value="ECO:0007669"/>
    <property type="project" value="TreeGrafter"/>
</dbReference>
<name>X0XXR9_9ZZZZ</name>
<dbReference type="InterPro" id="IPR003423">
    <property type="entry name" value="OMP_efflux"/>
</dbReference>
<evidence type="ECO:0008006" key="8">
    <source>
        <dbReference type="Google" id="ProtNLM"/>
    </source>
</evidence>
<dbReference type="AlphaFoldDB" id="X0XXR9"/>